<dbReference type="PANTHER" id="PTHR43667:SF1">
    <property type="entry name" value="CYCLOPROPANE-FATTY-ACYL-PHOSPHOLIPID SYNTHASE"/>
    <property type="match status" value="1"/>
</dbReference>
<protein>
    <submittedName>
        <fullName evidence="8">SAM-dependent methyltransferase</fullName>
    </submittedName>
</protein>
<comment type="similarity">
    <text evidence="1">Belongs to the CFA/CMAS family.</text>
</comment>
<evidence type="ECO:0000256" key="6">
    <source>
        <dbReference type="PIRSR" id="PIRSR003085-1"/>
    </source>
</evidence>
<dbReference type="NCBIfam" id="NF040660">
    <property type="entry name" value="mycolic_MTase"/>
    <property type="match status" value="1"/>
</dbReference>
<keyword evidence="5" id="KW-0443">Lipid metabolism</keyword>
<dbReference type="GO" id="GO:0008168">
    <property type="term" value="F:methyltransferase activity"/>
    <property type="evidence" value="ECO:0007669"/>
    <property type="project" value="UniProtKB-KW"/>
</dbReference>
<feature type="binding site" evidence="7">
    <location>
        <begin position="129"/>
        <end position="130"/>
    </location>
    <ligand>
        <name>S-adenosyl-L-methionine</name>
        <dbReference type="ChEBI" id="CHEBI:59789"/>
    </ligand>
</feature>
<dbReference type="CDD" id="cd02440">
    <property type="entry name" value="AdoMet_MTases"/>
    <property type="match status" value="1"/>
</dbReference>
<dbReference type="EMBL" id="LZMF01000138">
    <property type="protein sequence ID" value="OBK83539.1"/>
    <property type="molecule type" value="Genomic_DNA"/>
</dbReference>
<dbReference type="AlphaFoldDB" id="A0A1A3TLP6"/>
<evidence type="ECO:0000256" key="1">
    <source>
        <dbReference type="ARBA" id="ARBA00010815"/>
    </source>
</evidence>
<gene>
    <name evidence="8" type="ORF">A5648_12000</name>
</gene>
<reference evidence="9" key="1">
    <citation type="submission" date="2016-06" db="EMBL/GenBank/DDBJ databases">
        <authorList>
            <person name="Sutton G."/>
            <person name="Brinkac L."/>
            <person name="Sanka R."/>
            <person name="Adams M."/>
            <person name="Lau E."/>
            <person name="Garcia-Basteiro A."/>
            <person name="Lopez-Varela E."/>
            <person name="Palencia S."/>
        </authorList>
    </citation>
    <scope>NUCLEOTIDE SEQUENCE [LARGE SCALE GENOMIC DNA]</scope>
    <source>
        <strain evidence="9">1274684.2</strain>
    </source>
</reference>
<dbReference type="Proteomes" id="UP000093759">
    <property type="component" value="Unassembled WGS sequence"/>
</dbReference>
<dbReference type="InterPro" id="IPR050723">
    <property type="entry name" value="CFA/CMAS"/>
</dbReference>
<dbReference type="Gene3D" id="3.40.50.150">
    <property type="entry name" value="Vaccinia Virus protein VP39"/>
    <property type="match status" value="1"/>
</dbReference>
<keyword evidence="3 8" id="KW-0808">Transferase</keyword>
<sequence>MIPTPIPGPGRQPRFAEVQAHYELSDDFFALFLDPTRTYSSGHFDAPDAALEQAQITKLDLHLESLDLRPGMTLLDIGCGWGSALKRAVERYDVNVIGLTLSRNQRAYAQRLLDDLDSDRSRQVLLRGWEEFQLPVDRIISIEAVPYFGYDRYRQFFENCFAILPPGGRMSIQSIVSYHPYDLHARGQKQTFDTAKFIRFVVTEIFPGGRLPTTEMLMIRAVEAGFALPEALSLRPHYIRTLNTWGDALAAHQDEALEITSVGVYERYMRYLRGCAYYLGDESLDCSLLTYLKPTTR</sequence>
<proteinExistence type="inferred from homology"/>
<evidence type="ECO:0000256" key="7">
    <source>
        <dbReference type="PIRSR" id="PIRSR003085-2"/>
    </source>
</evidence>
<dbReference type="PANTHER" id="PTHR43667">
    <property type="entry name" value="CYCLOPROPANE-FATTY-ACYL-PHOSPHOLIPID SYNTHASE"/>
    <property type="match status" value="1"/>
</dbReference>
<evidence type="ECO:0000256" key="3">
    <source>
        <dbReference type="ARBA" id="ARBA00022679"/>
    </source>
</evidence>
<dbReference type="GO" id="GO:0008610">
    <property type="term" value="P:lipid biosynthetic process"/>
    <property type="evidence" value="ECO:0007669"/>
    <property type="project" value="InterPro"/>
</dbReference>
<dbReference type="PIRSF" id="PIRSF003085">
    <property type="entry name" value="CMAS"/>
    <property type="match status" value="1"/>
</dbReference>
<organism evidence="8 9">
    <name type="scientific">Mycolicibacter sinensis (strain JDM601)</name>
    <name type="common">Mycobacterium sinense</name>
    <dbReference type="NCBI Taxonomy" id="875328"/>
    <lineage>
        <taxon>Bacteria</taxon>
        <taxon>Bacillati</taxon>
        <taxon>Actinomycetota</taxon>
        <taxon>Actinomycetes</taxon>
        <taxon>Mycobacteriales</taxon>
        <taxon>Mycobacteriaceae</taxon>
        <taxon>Mycolicibacter</taxon>
    </lineage>
</organism>
<evidence type="ECO:0000256" key="2">
    <source>
        <dbReference type="ARBA" id="ARBA00022603"/>
    </source>
</evidence>
<dbReference type="SUPFAM" id="SSF53335">
    <property type="entry name" value="S-adenosyl-L-methionine-dependent methyltransferases"/>
    <property type="match status" value="1"/>
</dbReference>
<evidence type="ECO:0000256" key="5">
    <source>
        <dbReference type="ARBA" id="ARBA00023098"/>
    </source>
</evidence>
<dbReference type="GO" id="GO:0032259">
    <property type="term" value="P:methylation"/>
    <property type="evidence" value="ECO:0007669"/>
    <property type="project" value="UniProtKB-KW"/>
</dbReference>
<keyword evidence="2 8" id="KW-0489">Methyltransferase</keyword>
<feature type="binding site" evidence="7">
    <location>
        <begin position="100"/>
        <end position="105"/>
    </location>
    <ligand>
        <name>S-adenosyl-L-methionine</name>
        <dbReference type="ChEBI" id="CHEBI:59789"/>
    </ligand>
</feature>
<keyword evidence="4" id="KW-0949">S-adenosyl-L-methionine</keyword>
<accession>A0A1A3TLP6</accession>
<evidence type="ECO:0000313" key="9">
    <source>
        <dbReference type="Proteomes" id="UP000093759"/>
    </source>
</evidence>
<feature type="binding site" evidence="7">
    <location>
        <begin position="39"/>
        <end position="40"/>
    </location>
    <ligand>
        <name>S-adenosyl-L-methionine</name>
        <dbReference type="ChEBI" id="CHEBI:59789"/>
    </ligand>
</feature>
<dbReference type="RefSeq" id="WP_065026304.1">
    <property type="nucleotide sequence ID" value="NZ_LZMF01000138.1"/>
</dbReference>
<evidence type="ECO:0000256" key="4">
    <source>
        <dbReference type="ARBA" id="ARBA00022691"/>
    </source>
</evidence>
<dbReference type="FunFam" id="3.40.50.150:FF:000115">
    <property type="entry name" value="Cyclopropane mycolic acid synthase 1"/>
    <property type="match status" value="1"/>
</dbReference>
<dbReference type="InterPro" id="IPR047672">
    <property type="entry name" value="CMAS_actinobact"/>
</dbReference>
<comment type="caution">
    <text evidence="8">The sequence shown here is derived from an EMBL/GenBank/DDBJ whole genome shotgun (WGS) entry which is preliminary data.</text>
</comment>
<name>A0A1A3TLP6_MYCSD</name>
<feature type="binding site" evidence="7">
    <location>
        <begin position="74"/>
        <end position="82"/>
    </location>
    <ligand>
        <name>S-adenosyl-L-methionine</name>
        <dbReference type="ChEBI" id="CHEBI:59789"/>
    </ligand>
</feature>
<dbReference type="InterPro" id="IPR003333">
    <property type="entry name" value="CMAS"/>
</dbReference>
<feature type="active site" evidence="6">
    <location>
        <position position="275"/>
    </location>
</feature>
<dbReference type="InterPro" id="IPR029063">
    <property type="entry name" value="SAM-dependent_MTases_sf"/>
</dbReference>
<evidence type="ECO:0000313" key="8">
    <source>
        <dbReference type="EMBL" id="OBK83539.1"/>
    </source>
</evidence>
<dbReference type="Pfam" id="PF02353">
    <property type="entry name" value="CMAS"/>
    <property type="match status" value="1"/>
</dbReference>